<dbReference type="EMBL" id="MFEY01000005">
    <property type="protein sequence ID" value="OGE90615.1"/>
    <property type="molecule type" value="Genomic_DNA"/>
</dbReference>
<dbReference type="InterPro" id="IPR037185">
    <property type="entry name" value="EmrE-like"/>
</dbReference>
<proteinExistence type="predicted"/>
<comment type="caution">
    <text evidence="3">The sequence shown here is derived from an EMBL/GenBank/DDBJ whole genome shotgun (WGS) entry which is preliminary data.</text>
</comment>
<dbReference type="SUPFAM" id="SSF103481">
    <property type="entry name" value="Multidrug resistance efflux transporter EmrE"/>
    <property type="match status" value="1"/>
</dbReference>
<reference evidence="3 4" key="1">
    <citation type="journal article" date="2016" name="Nat. Commun.">
        <title>Thousands of microbial genomes shed light on interconnected biogeochemical processes in an aquifer system.</title>
        <authorList>
            <person name="Anantharaman K."/>
            <person name="Brown C.T."/>
            <person name="Hug L.A."/>
            <person name="Sharon I."/>
            <person name="Castelle C.J."/>
            <person name="Probst A.J."/>
            <person name="Thomas B.C."/>
            <person name="Singh A."/>
            <person name="Wilkins M.J."/>
            <person name="Karaoz U."/>
            <person name="Brodie E.L."/>
            <person name="Williams K.H."/>
            <person name="Hubbard S.S."/>
            <person name="Banfield J.F."/>
        </authorList>
    </citation>
    <scope>NUCLEOTIDE SEQUENCE [LARGE SCALE GENOMIC DNA]</scope>
</reference>
<protein>
    <recommendedName>
        <fullName evidence="2">EamA domain-containing protein</fullName>
    </recommendedName>
</protein>
<gene>
    <name evidence="3" type="ORF">A3E29_02360</name>
</gene>
<accession>A0A1F5PKY0</accession>
<feature type="transmembrane region" description="Helical" evidence="1">
    <location>
        <begin position="271"/>
        <end position="290"/>
    </location>
</feature>
<evidence type="ECO:0000259" key="2">
    <source>
        <dbReference type="Pfam" id="PF00892"/>
    </source>
</evidence>
<evidence type="ECO:0000313" key="3">
    <source>
        <dbReference type="EMBL" id="OGE90615.1"/>
    </source>
</evidence>
<dbReference type="Pfam" id="PF00892">
    <property type="entry name" value="EamA"/>
    <property type="match status" value="1"/>
</dbReference>
<keyword evidence="1" id="KW-0472">Membrane</keyword>
<dbReference type="InterPro" id="IPR000620">
    <property type="entry name" value="EamA_dom"/>
</dbReference>
<organism evidence="3 4">
    <name type="scientific">Candidatus Doudnabacteria bacterium RIFCSPHIGHO2_12_FULL_48_16</name>
    <dbReference type="NCBI Taxonomy" id="1817838"/>
    <lineage>
        <taxon>Bacteria</taxon>
        <taxon>Candidatus Doudnaibacteriota</taxon>
    </lineage>
</organism>
<feature type="domain" description="EamA" evidence="2">
    <location>
        <begin position="149"/>
        <end position="290"/>
    </location>
</feature>
<keyword evidence="1" id="KW-1133">Transmembrane helix</keyword>
<feature type="transmembrane region" description="Helical" evidence="1">
    <location>
        <begin position="186"/>
        <end position="205"/>
    </location>
</feature>
<feature type="transmembrane region" description="Helical" evidence="1">
    <location>
        <begin position="95"/>
        <end position="113"/>
    </location>
</feature>
<keyword evidence="1" id="KW-0812">Transmembrane</keyword>
<feature type="transmembrane region" description="Helical" evidence="1">
    <location>
        <begin position="62"/>
        <end position="83"/>
    </location>
</feature>
<evidence type="ECO:0000313" key="4">
    <source>
        <dbReference type="Proteomes" id="UP000177682"/>
    </source>
</evidence>
<feature type="transmembrane region" description="Helical" evidence="1">
    <location>
        <begin position="150"/>
        <end position="171"/>
    </location>
</feature>
<evidence type="ECO:0000256" key="1">
    <source>
        <dbReference type="SAM" id="Phobius"/>
    </source>
</evidence>
<feature type="transmembrane region" description="Helical" evidence="1">
    <location>
        <begin position="119"/>
        <end position="138"/>
    </location>
</feature>
<dbReference type="AlphaFoldDB" id="A0A1F5PKY0"/>
<feature type="transmembrane region" description="Helical" evidence="1">
    <location>
        <begin position="31"/>
        <end position="56"/>
    </location>
</feature>
<feature type="transmembrane region" description="Helical" evidence="1">
    <location>
        <begin position="217"/>
        <end position="239"/>
    </location>
</feature>
<feature type="transmembrane region" description="Helical" evidence="1">
    <location>
        <begin position="245"/>
        <end position="262"/>
    </location>
</feature>
<dbReference type="GO" id="GO:0016020">
    <property type="term" value="C:membrane"/>
    <property type="evidence" value="ECO:0007669"/>
    <property type="project" value="InterPro"/>
</dbReference>
<dbReference type="Proteomes" id="UP000177682">
    <property type="component" value="Unassembled WGS sequence"/>
</dbReference>
<sequence length="291" mass="32526">MLILLTIIYNLMLPYWDTLKKKLFQDGISSLTIIHAPTLAGHPIVIAVLLAAGLFVPPPDPYFYVFWFAMVVMAAAALTLNIWGLVESKFFAAQILGKLGFVTSSLGAIFVIGERLLPMQMAALGLAIVGVGFFVWPQKLSRVDLVWDRGVLFMIASIIFSGLATVFYKLATFHTPNYFTFLSGRLIGDLIGWSLIWIIISIWPLHRNPVVELFRCFRTYTGLAMVIGMATSALLLSWLIYQLPVTTFAMLGTLTIPAAYFLSRIKYKEQITVRMWSGTIFILGSLVLFLI</sequence>
<name>A0A1F5PKY0_9BACT</name>